<dbReference type="PANTHER" id="PTHR32071">
    <property type="entry name" value="TRANSCRIPTIONAL REGULATORY PROTEIN"/>
    <property type="match status" value="1"/>
</dbReference>
<evidence type="ECO:0000313" key="9">
    <source>
        <dbReference type="Proteomes" id="UP001212602"/>
    </source>
</evidence>
<dbReference type="GO" id="GO:0006355">
    <property type="term" value="P:regulation of DNA-templated transcription"/>
    <property type="evidence" value="ECO:0007669"/>
    <property type="project" value="InterPro"/>
</dbReference>
<dbReference type="FunFam" id="3.40.50.300:FF:000006">
    <property type="entry name" value="DNA-binding transcriptional regulator NtrC"/>
    <property type="match status" value="1"/>
</dbReference>
<dbReference type="InterPro" id="IPR025662">
    <property type="entry name" value="Sigma_54_int_dom_ATP-bd_1"/>
</dbReference>
<reference evidence="8" key="1">
    <citation type="submission" date="2023-01" db="EMBL/GenBank/DDBJ databases">
        <title>Xenophilus mangrovi sp. nov., isolated from soil of Mangrove nature reserve.</title>
        <authorList>
            <person name="Xu S."/>
            <person name="Liu Z."/>
            <person name="Xu Y."/>
        </authorList>
    </citation>
    <scope>NUCLEOTIDE SEQUENCE</scope>
    <source>
        <strain evidence="8">YW8</strain>
    </source>
</reference>
<dbReference type="GO" id="GO:0005737">
    <property type="term" value="C:cytoplasm"/>
    <property type="evidence" value="ECO:0007669"/>
    <property type="project" value="InterPro"/>
</dbReference>
<evidence type="ECO:0000259" key="7">
    <source>
        <dbReference type="PROSITE" id="PS50112"/>
    </source>
</evidence>
<dbReference type="Pfam" id="PF00158">
    <property type="entry name" value="Sigma54_activat"/>
    <property type="match status" value="1"/>
</dbReference>
<proteinExistence type="predicted"/>
<dbReference type="InterPro" id="IPR058031">
    <property type="entry name" value="AAA_lid_NorR"/>
</dbReference>
<dbReference type="InterPro" id="IPR003593">
    <property type="entry name" value="AAA+_ATPase"/>
</dbReference>
<evidence type="ECO:0000259" key="6">
    <source>
        <dbReference type="PROSITE" id="PS50045"/>
    </source>
</evidence>
<dbReference type="SUPFAM" id="SSF55785">
    <property type="entry name" value="PYP-like sensor domain (PAS domain)"/>
    <property type="match status" value="1"/>
</dbReference>
<dbReference type="Pfam" id="PF00989">
    <property type="entry name" value="PAS"/>
    <property type="match status" value="1"/>
</dbReference>
<gene>
    <name evidence="8" type="primary">prpR</name>
    <name evidence="8" type="ORF">PGB34_14265</name>
</gene>
<protein>
    <submittedName>
        <fullName evidence="8">Propionate catabolism operon regulatory protein PrpR</fullName>
    </submittedName>
</protein>
<dbReference type="GO" id="GO:0019629">
    <property type="term" value="P:propionate catabolic process, 2-methylcitrate cycle"/>
    <property type="evidence" value="ECO:0007669"/>
    <property type="project" value="InterPro"/>
</dbReference>
<dbReference type="Gene3D" id="3.40.50.2300">
    <property type="match status" value="1"/>
</dbReference>
<dbReference type="GO" id="GO:0000156">
    <property type="term" value="F:phosphorelay response regulator activity"/>
    <property type="evidence" value="ECO:0007669"/>
    <property type="project" value="InterPro"/>
</dbReference>
<feature type="domain" description="Sigma-54 factor interaction" evidence="6">
    <location>
        <begin position="330"/>
        <end position="562"/>
    </location>
</feature>
<dbReference type="InterPro" id="IPR035965">
    <property type="entry name" value="PAS-like_dom_sf"/>
</dbReference>
<feature type="domain" description="PAS" evidence="7">
    <location>
        <begin position="200"/>
        <end position="252"/>
    </location>
</feature>
<dbReference type="InterPro" id="IPR010524">
    <property type="entry name" value="Sig_transdc_resp-reg_PrpR_N"/>
</dbReference>
<dbReference type="PROSITE" id="PS50112">
    <property type="entry name" value="PAS"/>
    <property type="match status" value="1"/>
</dbReference>
<dbReference type="InterPro" id="IPR013767">
    <property type="entry name" value="PAS_fold"/>
</dbReference>
<dbReference type="SUPFAM" id="SSF46689">
    <property type="entry name" value="Homeodomain-like"/>
    <property type="match status" value="1"/>
</dbReference>
<dbReference type="Pfam" id="PF06506">
    <property type="entry name" value="PrpR_N"/>
    <property type="match status" value="1"/>
</dbReference>
<dbReference type="Pfam" id="PF02954">
    <property type="entry name" value="HTH_8"/>
    <property type="match status" value="1"/>
</dbReference>
<dbReference type="Gene3D" id="1.10.10.60">
    <property type="entry name" value="Homeodomain-like"/>
    <property type="match status" value="1"/>
</dbReference>
<sequence length="644" mass="70283">MMASPPLRKIRLCFLSYANLSRMAMEVAAEFEAVAEIEFVDRAFDDAVAQAREREQAKAVDAFVSAGSNAALLKAALGAPVATIKVTGYDILVALRAARQLDRRVAIITYGDTIAELDAARALLDIEIAQRAYRTLQDARIAFDELVAQGFRVFIGSSIVVELAEAAGLRGILAYSPASVRQGFQDAVELARAAQRDAARYDQLNGVLHNLQEAVLAVDVNGVVIALNTPMERVLGQLRATVMGQRLDEVHPLLSLTDTLASRAEERQRVTQIDRREWLVNRTLMRERGEVVGAMVTLYDATTIEQADTALRTQRRSRQHPSARWHFDQLQGDSVAFERARASARRFATSGKTILITGESGTGKELFAQAVHNASARSDRPFLAINCAAVPETLLESELFGYEEGAFSGSRKGGKVGLLEAAHTGTLFLDEIGDMPVLLQTRLLRVLQEREVVRVGGVMPVPVDVRVIAATNQPLDELVQSRRFRADLYYRLNILRLRLPPLRDRAADVQALAHAFVARSLRELGCRIPAQELLAPLAARLQAYRWPGNVRELENVCERMAVVFADRKQLSAAGYEDLAADCPELFVTAEGAGTAPGSAGVSAQAIADALAACNGSRAEAARRLGISRSTLWRRLKEGEAQAPG</sequence>
<evidence type="ECO:0000256" key="3">
    <source>
        <dbReference type="ARBA" id="ARBA00023015"/>
    </source>
</evidence>
<keyword evidence="5" id="KW-0804">Transcription</keyword>
<dbReference type="InterPro" id="IPR000014">
    <property type="entry name" value="PAS"/>
</dbReference>
<evidence type="ECO:0000256" key="1">
    <source>
        <dbReference type="ARBA" id="ARBA00022741"/>
    </source>
</evidence>
<dbReference type="InterPro" id="IPR025943">
    <property type="entry name" value="Sigma_54_int_dom_ATP-bd_2"/>
</dbReference>
<dbReference type="InterPro" id="IPR009057">
    <property type="entry name" value="Homeodomain-like_sf"/>
</dbReference>
<dbReference type="InterPro" id="IPR002197">
    <property type="entry name" value="HTH_Fis"/>
</dbReference>
<dbReference type="EMBL" id="JAQIPB010000006">
    <property type="protein sequence ID" value="MDA7417529.1"/>
    <property type="molecule type" value="Genomic_DNA"/>
</dbReference>
<keyword evidence="9" id="KW-1185">Reference proteome</keyword>
<dbReference type="GO" id="GO:0043565">
    <property type="term" value="F:sequence-specific DNA binding"/>
    <property type="evidence" value="ECO:0007669"/>
    <property type="project" value="InterPro"/>
</dbReference>
<dbReference type="InterPro" id="IPR027417">
    <property type="entry name" value="P-loop_NTPase"/>
</dbReference>
<keyword evidence="2" id="KW-0067">ATP-binding</keyword>
<dbReference type="RefSeq" id="WP_271428748.1">
    <property type="nucleotide sequence ID" value="NZ_JAQIPB010000006.1"/>
</dbReference>
<dbReference type="Gene3D" id="3.40.50.10660">
    <property type="entry name" value="PrpR receptor domain-like"/>
    <property type="match status" value="1"/>
</dbReference>
<accession>A0AAE3SZW1</accession>
<dbReference type="PANTHER" id="PTHR32071:SF81">
    <property type="entry name" value="PROPIONATE CATABOLISM OPERON REGULATORY PROTEIN"/>
    <property type="match status" value="1"/>
</dbReference>
<name>A0AAE3SZW1_9BURK</name>
<dbReference type="PROSITE" id="PS00675">
    <property type="entry name" value="SIGMA54_INTERACT_1"/>
    <property type="match status" value="1"/>
</dbReference>
<evidence type="ECO:0000256" key="5">
    <source>
        <dbReference type="ARBA" id="ARBA00023163"/>
    </source>
</evidence>
<dbReference type="Gene3D" id="3.30.450.20">
    <property type="entry name" value="PAS domain"/>
    <property type="match status" value="1"/>
</dbReference>
<keyword evidence="3" id="KW-0805">Transcription regulation</keyword>
<keyword evidence="4" id="KW-0238">DNA-binding</keyword>
<dbReference type="InterPro" id="IPR012704">
    <property type="entry name" value="Sig_transdc_resp-reg_PrpR"/>
</dbReference>
<dbReference type="Gene3D" id="3.40.50.300">
    <property type="entry name" value="P-loop containing nucleotide triphosphate hydrolases"/>
    <property type="match status" value="1"/>
</dbReference>
<dbReference type="PRINTS" id="PR01590">
    <property type="entry name" value="HTHFIS"/>
</dbReference>
<comment type="caution">
    <text evidence="8">The sequence shown here is derived from an EMBL/GenBank/DDBJ whole genome shotgun (WGS) entry which is preliminary data.</text>
</comment>
<dbReference type="SUPFAM" id="SSF52540">
    <property type="entry name" value="P-loop containing nucleoside triphosphate hydrolases"/>
    <property type="match status" value="1"/>
</dbReference>
<dbReference type="NCBIfam" id="TIGR00229">
    <property type="entry name" value="sensory_box"/>
    <property type="match status" value="1"/>
</dbReference>
<keyword evidence="1" id="KW-0547">Nucleotide-binding</keyword>
<dbReference type="CDD" id="cd00009">
    <property type="entry name" value="AAA"/>
    <property type="match status" value="1"/>
</dbReference>
<dbReference type="Gene3D" id="1.10.8.60">
    <property type="match status" value="1"/>
</dbReference>
<dbReference type="SUPFAM" id="SSF159800">
    <property type="entry name" value="PrpR receptor domain-like"/>
    <property type="match status" value="1"/>
</dbReference>
<dbReference type="InterPro" id="IPR002078">
    <property type="entry name" value="Sigma_54_int"/>
</dbReference>
<dbReference type="SMART" id="SM00382">
    <property type="entry name" value="AAA"/>
    <property type="match status" value="1"/>
</dbReference>
<dbReference type="Pfam" id="PF25601">
    <property type="entry name" value="AAA_lid_14"/>
    <property type="match status" value="1"/>
</dbReference>
<dbReference type="Proteomes" id="UP001212602">
    <property type="component" value="Unassembled WGS sequence"/>
</dbReference>
<evidence type="ECO:0000313" key="8">
    <source>
        <dbReference type="EMBL" id="MDA7417529.1"/>
    </source>
</evidence>
<dbReference type="PROSITE" id="PS00676">
    <property type="entry name" value="SIGMA54_INTERACT_2"/>
    <property type="match status" value="1"/>
</dbReference>
<dbReference type="SMART" id="SM00091">
    <property type="entry name" value="PAS"/>
    <property type="match status" value="1"/>
</dbReference>
<evidence type="ECO:0000256" key="4">
    <source>
        <dbReference type="ARBA" id="ARBA00023125"/>
    </source>
</evidence>
<dbReference type="PROSITE" id="PS50045">
    <property type="entry name" value="SIGMA54_INTERACT_4"/>
    <property type="match status" value="1"/>
</dbReference>
<organism evidence="8 9">
    <name type="scientific">Xenophilus arseniciresistens</name>
    <dbReference type="NCBI Taxonomy" id="1283306"/>
    <lineage>
        <taxon>Bacteria</taxon>
        <taxon>Pseudomonadati</taxon>
        <taxon>Pseudomonadota</taxon>
        <taxon>Betaproteobacteria</taxon>
        <taxon>Burkholderiales</taxon>
        <taxon>Comamonadaceae</taxon>
        <taxon>Xenophilus</taxon>
    </lineage>
</organism>
<dbReference type="NCBIfam" id="TIGR02329">
    <property type="entry name" value="propionate_PrpR"/>
    <property type="match status" value="1"/>
</dbReference>
<dbReference type="InterPro" id="IPR025944">
    <property type="entry name" value="Sigma_54_int_dom_CS"/>
</dbReference>
<dbReference type="GO" id="GO:0005524">
    <property type="term" value="F:ATP binding"/>
    <property type="evidence" value="ECO:0007669"/>
    <property type="project" value="UniProtKB-KW"/>
</dbReference>
<dbReference type="AlphaFoldDB" id="A0AAE3SZW1"/>
<dbReference type="PROSITE" id="PS00688">
    <property type="entry name" value="SIGMA54_INTERACT_3"/>
    <property type="match status" value="1"/>
</dbReference>
<evidence type="ECO:0000256" key="2">
    <source>
        <dbReference type="ARBA" id="ARBA00022840"/>
    </source>
</evidence>